<organism evidence="1 2">
    <name type="scientific">Corchorus olitorius</name>
    <dbReference type="NCBI Taxonomy" id="93759"/>
    <lineage>
        <taxon>Eukaryota</taxon>
        <taxon>Viridiplantae</taxon>
        <taxon>Streptophyta</taxon>
        <taxon>Embryophyta</taxon>
        <taxon>Tracheophyta</taxon>
        <taxon>Spermatophyta</taxon>
        <taxon>Magnoliopsida</taxon>
        <taxon>eudicotyledons</taxon>
        <taxon>Gunneridae</taxon>
        <taxon>Pentapetalae</taxon>
        <taxon>rosids</taxon>
        <taxon>malvids</taxon>
        <taxon>Malvales</taxon>
        <taxon>Malvaceae</taxon>
        <taxon>Grewioideae</taxon>
        <taxon>Apeibeae</taxon>
        <taxon>Corchorus</taxon>
    </lineage>
</organism>
<dbReference type="Proteomes" id="UP000187203">
    <property type="component" value="Unassembled WGS sequence"/>
</dbReference>
<dbReference type="InterPro" id="IPR004252">
    <property type="entry name" value="Probable_transposase_24"/>
</dbReference>
<comment type="caution">
    <text evidence="1">The sequence shown here is derived from an EMBL/GenBank/DDBJ whole genome shotgun (WGS) entry which is preliminary data.</text>
</comment>
<dbReference type="AlphaFoldDB" id="A0A1R3KEW3"/>
<sequence>MNCQSERAVDIYGYGIQESPSLVDVVSESEGFFTKKTRGTTRALRIQGVTKNNRIFIQLNTINQPIGPTDEVVNNLSTYLGTLAPNVVMAPLVYHDWRKVPGSKKIDMLDLVYARFEIDECASNWILSTIGTDWRNYKCRLKRNYYCKYKTDAERLKHCPAGVPFNDWKELVLFWSSKEGKVRSIRAMIIRKKQQCVHTTGSMSFARVREKEKVKRGSNEEISQADIGVTSSVLKKKKVPSLGSMNAQSVAENSRKIVVDVMKDMKDKLQDEIQKKLEQHVQSIKAEVTNQVQMIKVAISQQFNLLMSQMQVSHFKAATFTTNDQPSTSSQMPNDCQDIEHLVGNISLSQLCKMVEVNEFPGADLLI</sequence>
<proteinExistence type="predicted"/>
<dbReference type="OrthoDB" id="1294450at2759"/>
<name>A0A1R3KEW3_9ROSI</name>
<evidence type="ECO:0000313" key="1">
    <source>
        <dbReference type="EMBL" id="OMP05637.1"/>
    </source>
</evidence>
<reference evidence="2" key="1">
    <citation type="submission" date="2013-09" db="EMBL/GenBank/DDBJ databases">
        <title>Corchorus olitorius genome sequencing.</title>
        <authorList>
            <person name="Alam M."/>
            <person name="Haque M.S."/>
            <person name="Islam M.S."/>
            <person name="Emdad E.M."/>
            <person name="Islam M.M."/>
            <person name="Ahmed B."/>
            <person name="Halim A."/>
            <person name="Hossen Q.M.M."/>
            <person name="Hossain M.Z."/>
            <person name="Ahmed R."/>
            <person name="Khan M.M."/>
            <person name="Islam R."/>
            <person name="Rashid M.M."/>
            <person name="Khan S.A."/>
            <person name="Rahman M.S."/>
            <person name="Alam M."/>
            <person name="Yahiya A.S."/>
            <person name="Khan M.S."/>
            <person name="Azam M.S."/>
            <person name="Haque T."/>
            <person name="Lashkar M.Z.H."/>
            <person name="Akhand A.I."/>
            <person name="Morshed G."/>
            <person name="Roy S."/>
            <person name="Uddin K.S."/>
            <person name="Rabeya T."/>
            <person name="Hossain A.S."/>
            <person name="Chowdhury A."/>
            <person name="Snigdha A.R."/>
            <person name="Mortoza M.S."/>
            <person name="Matin S.A."/>
            <person name="Hoque S.M.E."/>
            <person name="Islam M.K."/>
            <person name="Roy D.K."/>
            <person name="Haider R."/>
            <person name="Moosa M.M."/>
            <person name="Elias S.M."/>
            <person name="Hasan A.M."/>
            <person name="Jahan S."/>
            <person name="Shafiuddin M."/>
            <person name="Mahmood N."/>
            <person name="Shommy N.S."/>
        </authorList>
    </citation>
    <scope>NUCLEOTIDE SEQUENCE [LARGE SCALE GENOMIC DNA]</scope>
    <source>
        <strain evidence="2">cv. O-4</strain>
    </source>
</reference>
<gene>
    <name evidence="1" type="ORF">COLO4_08701</name>
</gene>
<dbReference type="Pfam" id="PF03004">
    <property type="entry name" value="Transposase_24"/>
    <property type="match status" value="1"/>
</dbReference>
<dbReference type="PANTHER" id="PTHR33144">
    <property type="entry name" value="OS10G0409366 PROTEIN-RELATED"/>
    <property type="match status" value="1"/>
</dbReference>
<dbReference type="EMBL" id="AWUE01013929">
    <property type="protein sequence ID" value="OMP05637.1"/>
    <property type="molecule type" value="Genomic_DNA"/>
</dbReference>
<evidence type="ECO:0000313" key="2">
    <source>
        <dbReference type="Proteomes" id="UP000187203"/>
    </source>
</evidence>
<keyword evidence="2" id="KW-1185">Reference proteome</keyword>
<dbReference type="STRING" id="93759.A0A1R3KEW3"/>
<accession>A0A1R3KEW3</accession>
<dbReference type="PANTHER" id="PTHR33144:SF52">
    <property type="match status" value="1"/>
</dbReference>
<protein>
    <submittedName>
        <fullName evidence="1">Transposase, Ptta/En/Spm, plant</fullName>
    </submittedName>
</protein>